<dbReference type="InterPro" id="IPR000980">
    <property type="entry name" value="SH2"/>
</dbReference>
<dbReference type="PROSITE" id="PS50001">
    <property type="entry name" value="SH2"/>
    <property type="match status" value="2"/>
</dbReference>
<organism evidence="4 5">
    <name type="scientific">Bursaphelenchus okinawaensis</name>
    <dbReference type="NCBI Taxonomy" id="465554"/>
    <lineage>
        <taxon>Eukaryota</taxon>
        <taxon>Metazoa</taxon>
        <taxon>Ecdysozoa</taxon>
        <taxon>Nematoda</taxon>
        <taxon>Chromadorea</taxon>
        <taxon>Rhabditida</taxon>
        <taxon>Tylenchina</taxon>
        <taxon>Tylenchomorpha</taxon>
        <taxon>Aphelenchoidea</taxon>
        <taxon>Aphelenchoididae</taxon>
        <taxon>Bursaphelenchus</taxon>
    </lineage>
</organism>
<keyword evidence="5" id="KW-1185">Reference proteome</keyword>
<dbReference type="InterPro" id="IPR036860">
    <property type="entry name" value="SH2_dom_sf"/>
</dbReference>
<dbReference type="SMART" id="SM00252">
    <property type="entry name" value="SH2"/>
    <property type="match status" value="2"/>
</dbReference>
<comment type="caution">
    <text evidence="4">The sequence shown here is derived from an EMBL/GenBank/DDBJ whole genome shotgun (WGS) entry which is preliminary data.</text>
</comment>
<feature type="domain" description="SH2" evidence="3">
    <location>
        <begin position="22"/>
        <end position="116"/>
    </location>
</feature>
<dbReference type="EMBL" id="CAJFCW020000001">
    <property type="protein sequence ID" value="CAG9080696.1"/>
    <property type="molecule type" value="Genomic_DNA"/>
</dbReference>
<dbReference type="GO" id="GO:0008286">
    <property type="term" value="P:insulin receptor signaling pathway"/>
    <property type="evidence" value="ECO:0007669"/>
    <property type="project" value="TreeGrafter"/>
</dbReference>
<dbReference type="AlphaFoldDB" id="A0A811JS47"/>
<dbReference type="OrthoDB" id="3175255at2759"/>
<evidence type="ECO:0000256" key="1">
    <source>
        <dbReference type="ARBA" id="ARBA00022999"/>
    </source>
</evidence>
<gene>
    <name evidence="4" type="ORF">BOKJ2_LOCUS841</name>
</gene>
<evidence type="ECO:0000256" key="2">
    <source>
        <dbReference type="PROSITE-ProRule" id="PRU00191"/>
    </source>
</evidence>
<name>A0A811JS47_9BILA</name>
<dbReference type="SUPFAM" id="SSF55550">
    <property type="entry name" value="SH2 domain"/>
    <property type="match status" value="2"/>
</dbReference>
<keyword evidence="1 2" id="KW-0727">SH2 domain</keyword>
<dbReference type="PANTHER" id="PTHR10155">
    <property type="entry name" value="PHOSPHATIDYLINOSITOL 3-KINASE REGULATORY SUBUNIT"/>
    <property type="match status" value="1"/>
</dbReference>
<dbReference type="GO" id="GO:0046854">
    <property type="term" value="P:phosphatidylinositol phosphate biosynthetic process"/>
    <property type="evidence" value="ECO:0007669"/>
    <property type="project" value="TreeGrafter"/>
</dbReference>
<proteinExistence type="predicted"/>
<evidence type="ECO:0000259" key="3">
    <source>
        <dbReference type="PROSITE" id="PS50001"/>
    </source>
</evidence>
<sequence>MDGYPSTSFDFSVNYYLNQQRWYWGAVDKEELNKAINHHPTGTFAVRDSSSPGEYTLTVRVDGANRLVKILIYEDRCGFTPQNLDFSSVVELIEYYRHRSLEDYNPALKTSLRFPLEKPASDEQELEENFEREEAEDSLVPQRVVDMLKRHKNTDQRPDQEFHSTAFVIQHLIEQMAAEIERSRLRQIAIHNLLEKIEEKLKKYTNMEKGFDRCEGFIKKNKDEFVEYINTLSETDKLGMFGKLDTIEDRYDIVCTLRKDTISGFNKLKAVKEGLKNEEDIILKHYESWNRRFEHYINLLVSNGYDMSLIDRTSDYIKTVIQTESEMIVHNLLKVDLITTPFDWLTNNSSKDYAAAIVNQSIKVLKKRGSKNTNGIFLIRPSSSKPGCYAMAISMNEKVLNCLIDYRAPSESENTPGYGFFNTNLFYSTLSDFVRYYSQVTLNEHNPHLATTLRIPALKLAEPKKHKGYVEMFGEIGVKWPTEPDLTDCVWVDDQ</sequence>
<dbReference type="PRINTS" id="PR00401">
    <property type="entry name" value="SH2DOMAIN"/>
</dbReference>
<dbReference type="Gene3D" id="3.30.505.10">
    <property type="entry name" value="SH2 domain"/>
    <property type="match status" value="2"/>
</dbReference>
<dbReference type="Proteomes" id="UP000783686">
    <property type="component" value="Unassembled WGS sequence"/>
</dbReference>
<dbReference type="GO" id="GO:0005942">
    <property type="term" value="C:phosphatidylinositol 3-kinase complex"/>
    <property type="evidence" value="ECO:0007669"/>
    <property type="project" value="TreeGrafter"/>
</dbReference>
<feature type="domain" description="SH2" evidence="3">
    <location>
        <begin position="344"/>
        <end position="457"/>
    </location>
</feature>
<dbReference type="PANTHER" id="PTHR10155:SF10">
    <property type="entry name" value="PI3K21B, ISOFORM B"/>
    <property type="match status" value="1"/>
</dbReference>
<evidence type="ECO:0000313" key="5">
    <source>
        <dbReference type="Proteomes" id="UP000614601"/>
    </source>
</evidence>
<reference evidence="4" key="1">
    <citation type="submission" date="2020-09" db="EMBL/GenBank/DDBJ databases">
        <authorList>
            <person name="Kikuchi T."/>
        </authorList>
    </citation>
    <scope>NUCLEOTIDE SEQUENCE</scope>
    <source>
        <strain evidence="4">SH1</strain>
    </source>
</reference>
<protein>
    <recommendedName>
        <fullName evidence="3">SH2 domain-containing protein</fullName>
    </recommendedName>
</protein>
<dbReference type="Pfam" id="PF00017">
    <property type="entry name" value="SH2"/>
    <property type="match status" value="2"/>
</dbReference>
<dbReference type="Proteomes" id="UP000614601">
    <property type="component" value="Unassembled WGS sequence"/>
</dbReference>
<evidence type="ECO:0000313" key="4">
    <source>
        <dbReference type="EMBL" id="CAD5206157.1"/>
    </source>
</evidence>
<dbReference type="GO" id="GO:0046935">
    <property type="term" value="F:1-phosphatidylinositol-3-kinase regulator activity"/>
    <property type="evidence" value="ECO:0007669"/>
    <property type="project" value="TreeGrafter"/>
</dbReference>
<accession>A0A811JS47</accession>
<dbReference type="EMBL" id="CAJFDH010000001">
    <property type="protein sequence ID" value="CAD5206157.1"/>
    <property type="molecule type" value="Genomic_DNA"/>
</dbReference>